<dbReference type="PROSITE" id="PS50035">
    <property type="entry name" value="PLD"/>
    <property type="match status" value="1"/>
</dbReference>
<proteinExistence type="predicted"/>
<dbReference type="Gene3D" id="3.30.870.10">
    <property type="entry name" value="Endonuclease Chain A"/>
    <property type="match status" value="1"/>
</dbReference>
<dbReference type="InterPro" id="IPR001736">
    <property type="entry name" value="PLipase_D/transphosphatidylase"/>
</dbReference>
<evidence type="ECO:0000259" key="1">
    <source>
        <dbReference type="PROSITE" id="PS50035"/>
    </source>
</evidence>
<dbReference type="SUPFAM" id="SSF56024">
    <property type="entry name" value="Phospholipase D/nuclease"/>
    <property type="match status" value="1"/>
</dbReference>
<protein>
    <recommendedName>
        <fullName evidence="1">PLD phosphodiesterase domain-containing protein</fullName>
    </recommendedName>
</protein>
<organism evidence="2">
    <name type="scientific">Caldilineaceae bacterium SB0662_bin_9</name>
    <dbReference type="NCBI Taxonomy" id="2605258"/>
    <lineage>
        <taxon>Bacteria</taxon>
        <taxon>Bacillati</taxon>
        <taxon>Chloroflexota</taxon>
        <taxon>Caldilineae</taxon>
        <taxon>Caldilineales</taxon>
        <taxon>Caldilineaceae</taxon>
    </lineage>
</organism>
<dbReference type="GO" id="GO:0003824">
    <property type="term" value="F:catalytic activity"/>
    <property type="evidence" value="ECO:0007669"/>
    <property type="project" value="InterPro"/>
</dbReference>
<dbReference type="EMBL" id="VXPY01000111">
    <property type="protein sequence ID" value="MYD91732.1"/>
    <property type="molecule type" value="Genomic_DNA"/>
</dbReference>
<name>A0A6B1DYK4_9CHLR</name>
<gene>
    <name evidence="2" type="ORF">F4Y08_15600</name>
</gene>
<evidence type="ECO:0000313" key="2">
    <source>
        <dbReference type="EMBL" id="MYD91732.1"/>
    </source>
</evidence>
<feature type="domain" description="PLD phosphodiesterase" evidence="1">
    <location>
        <begin position="77"/>
        <end position="103"/>
    </location>
</feature>
<reference evidence="2" key="1">
    <citation type="submission" date="2019-09" db="EMBL/GenBank/DDBJ databases">
        <title>Characterisation of the sponge microbiome using genome-centric metagenomics.</title>
        <authorList>
            <person name="Engelberts J.P."/>
            <person name="Robbins S.J."/>
            <person name="De Goeij J.M."/>
            <person name="Aranda M."/>
            <person name="Bell S.C."/>
            <person name="Webster N.S."/>
        </authorList>
    </citation>
    <scope>NUCLEOTIDE SEQUENCE</scope>
    <source>
        <strain evidence="2">SB0662_bin_9</strain>
    </source>
</reference>
<dbReference type="GO" id="GO:0006793">
    <property type="term" value="P:phosphorus metabolic process"/>
    <property type="evidence" value="ECO:0007669"/>
    <property type="project" value="UniProtKB-ARBA"/>
</dbReference>
<accession>A0A6B1DYK4</accession>
<dbReference type="AlphaFoldDB" id="A0A6B1DYK4"/>
<sequence>MWSNAGNLMTCLCANAHSLVIAAPYIKADALSRILTTLSADASLMCVTKWTPRDIAVGASDVECRNLVLDFGGSFRLHPSLHAKYYRIDDVTLIGSANLTSSALGWSKIPNLEILCRAGDDFDSPAFQRELLKDARELSESEFLLWKTIAKVAINTVADDRLAPNFPYTWRPATRDPKHLELSYHGRADLIASTDEQSAAQSDLRDLMMPSGLADVEFRNWATTCLLATPFTNSVLRLSGTTDVSDAHRSLAHTYDLSVTVARRDMETVQNWLAFLAPDLLLGS</sequence>
<comment type="caution">
    <text evidence="2">The sequence shown here is derived from an EMBL/GenBank/DDBJ whole genome shotgun (WGS) entry which is preliminary data.</text>
</comment>